<evidence type="ECO:0000256" key="3">
    <source>
        <dbReference type="ARBA" id="ARBA00022527"/>
    </source>
</evidence>
<dbReference type="Gramene" id="PSAT_LOCUS12758_t1">
    <property type="protein sequence ID" value="CAL5192895.1"/>
    <property type="gene ID" value="PSAT_LOCUS12758"/>
</dbReference>
<dbReference type="Proteomes" id="UP001058974">
    <property type="component" value="Chromosome 3"/>
</dbReference>
<evidence type="ECO:0000256" key="2">
    <source>
        <dbReference type="ARBA" id="ARBA00012513"/>
    </source>
</evidence>
<organism evidence="12 13">
    <name type="scientific">Pisum sativum</name>
    <name type="common">Garden pea</name>
    <name type="synonym">Lathyrus oleraceus</name>
    <dbReference type="NCBI Taxonomy" id="3888"/>
    <lineage>
        <taxon>Eukaryota</taxon>
        <taxon>Viridiplantae</taxon>
        <taxon>Streptophyta</taxon>
        <taxon>Embryophyta</taxon>
        <taxon>Tracheophyta</taxon>
        <taxon>Spermatophyta</taxon>
        <taxon>Magnoliopsida</taxon>
        <taxon>eudicotyledons</taxon>
        <taxon>Gunneridae</taxon>
        <taxon>Pentapetalae</taxon>
        <taxon>rosids</taxon>
        <taxon>fabids</taxon>
        <taxon>Fabales</taxon>
        <taxon>Fabaceae</taxon>
        <taxon>Papilionoideae</taxon>
        <taxon>50 kb inversion clade</taxon>
        <taxon>NPAAA clade</taxon>
        <taxon>Hologalegina</taxon>
        <taxon>IRL clade</taxon>
        <taxon>Fabeae</taxon>
        <taxon>Lathyrus</taxon>
    </lineage>
</organism>
<evidence type="ECO:0000256" key="1">
    <source>
        <dbReference type="ARBA" id="ARBA00009903"/>
    </source>
</evidence>
<dbReference type="InterPro" id="IPR000719">
    <property type="entry name" value="Prot_kinase_dom"/>
</dbReference>
<evidence type="ECO:0000313" key="12">
    <source>
        <dbReference type="EMBL" id="KAI5428218.1"/>
    </source>
</evidence>
<evidence type="ECO:0000259" key="11">
    <source>
        <dbReference type="PROSITE" id="PS50011"/>
    </source>
</evidence>
<dbReference type="Gene3D" id="1.10.510.10">
    <property type="entry name" value="Transferase(Phosphotransferase) domain 1"/>
    <property type="match status" value="2"/>
</dbReference>
<dbReference type="SMART" id="SM00220">
    <property type="entry name" value="S_TKc"/>
    <property type="match status" value="1"/>
</dbReference>
<accession>A0A9D4XVD5</accession>
<comment type="catalytic activity">
    <reaction evidence="9">
        <text>L-seryl-[protein] + ATP = O-phospho-L-seryl-[protein] + ADP + H(+)</text>
        <dbReference type="Rhea" id="RHEA:17989"/>
        <dbReference type="Rhea" id="RHEA-COMP:9863"/>
        <dbReference type="Rhea" id="RHEA-COMP:11604"/>
        <dbReference type="ChEBI" id="CHEBI:15378"/>
        <dbReference type="ChEBI" id="CHEBI:29999"/>
        <dbReference type="ChEBI" id="CHEBI:30616"/>
        <dbReference type="ChEBI" id="CHEBI:83421"/>
        <dbReference type="ChEBI" id="CHEBI:456216"/>
        <dbReference type="EC" id="2.7.11.1"/>
    </reaction>
</comment>
<dbReference type="OrthoDB" id="1875064at2759"/>
<evidence type="ECO:0000256" key="8">
    <source>
        <dbReference type="ARBA" id="ARBA00047899"/>
    </source>
</evidence>
<feature type="compositionally biased region" description="Low complexity" evidence="10">
    <location>
        <begin position="295"/>
        <end position="316"/>
    </location>
</feature>
<reference evidence="12 13" key="1">
    <citation type="journal article" date="2022" name="Nat. Genet.">
        <title>Improved pea reference genome and pan-genome highlight genomic features and evolutionary characteristics.</title>
        <authorList>
            <person name="Yang T."/>
            <person name="Liu R."/>
            <person name="Luo Y."/>
            <person name="Hu S."/>
            <person name="Wang D."/>
            <person name="Wang C."/>
            <person name="Pandey M.K."/>
            <person name="Ge S."/>
            <person name="Xu Q."/>
            <person name="Li N."/>
            <person name="Li G."/>
            <person name="Huang Y."/>
            <person name="Saxena R.K."/>
            <person name="Ji Y."/>
            <person name="Li M."/>
            <person name="Yan X."/>
            <person name="He Y."/>
            <person name="Liu Y."/>
            <person name="Wang X."/>
            <person name="Xiang C."/>
            <person name="Varshney R.K."/>
            <person name="Ding H."/>
            <person name="Gao S."/>
            <person name="Zong X."/>
        </authorList>
    </citation>
    <scope>NUCLEOTIDE SEQUENCE [LARGE SCALE GENOMIC DNA]</scope>
    <source>
        <strain evidence="12 13">cv. Zhongwan 6</strain>
    </source>
</reference>
<dbReference type="InterPro" id="IPR008271">
    <property type="entry name" value="Ser/Thr_kinase_AS"/>
</dbReference>
<protein>
    <recommendedName>
        <fullName evidence="2">non-specific serine/threonine protein kinase</fullName>
        <ecNumber evidence="2">2.7.11.1</ecNumber>
    </recommendedName>
</protein>
<dbReference type="GO" id="GO:0005524">
    <property type="term" value="F:ATP binding"/>
    <property type="evidence" value="ECO:0007669"/>
    <property type="project" value="UniProtKB-KW"/>
</dbReference>
<evidence type="ECO:0000256" key="5">
    <source>
        <dbReference type="ARBA" id="ARBA00022741"/>
    </source>
</evidence>
<dbReference type="InterPro" id="IPR011009">
    <property type="entry name" value="Kinase-like_dom_sf"/>
</dbReference>
<evidence type="ECO:0000313" key="13">
    <source>
        <dbReference type="Proteomes" id="UP001058974"/>
    </source>
</evidence>
<keyword evidence="6 12" id="KW-0418">Kinase</keyword>
<feature type="region of interest" description="Disordered" evidence="10">
    <location>
        <begin position="292"/>
        <end position="328"/>
    </location>
</feature>
<dbReference type="CDD" id="cd05574">
    <property type="entry name" value="STKc_phototropin_like"/>
    <property type="match status" value="1"/>
</dbReference>
<dbReference type="Pfam" id="PF00069">
    <property type="entry name" value="Pkinase"/>
    <property type="match status" value="2"/>
</dbReference>
<dbReference type="PROSITE" id="PS00108">
    <property type="entry name" value="PROTEIN_KINASE_ST"/>
    <property type="match status" value="1"/>
</dbReference>
<gene>
    <name evidence="12" type="ORF">KIW84_033281</name>
</gene>
<dbReference type="EC" id="2.7.11.1" evidence="2"/>
<keyword evidence="5" id="KW-0547">Nucleotide-binding</keyword>
<comment type="catalytic activity">
    <reaction evidence="8">
        <text>L-threonyl-[protein] + ATP = O-phospho-L-threonyl-[protein] + ADP + H(+)</text>
        <dbReference type="Rhea" id="RHEA:46608"/>
        <dbReference type="Rhea" id="RHEA-COMP:11060"/>
        <dbReference type="Rhea" id="RHEA-COMP:11605"/>
        <dbReference type="ChEBI" id="CHEBI:15378"/>
        <dbReference type="ChEBI" id="CHEBI:30013"/>
        <dbReference type="ChEBI" id="CHEBI:30616"/>
        <dbReference type="ChEBI" id="CHEBI:61977"/>
        <dbReference type="ChEBI" id="CHEBI:456216"/>
        <dbReference type="EC" id="2.7.11.1"/>
    </reaction>
</comment>
<dbReference type="PANTHER" id="PTHR45637">
    <property type="entry name" value="FLIPPASE KINASE 1-RELATED"/>
    <property type="match status" value="1"/>
</dbReference>
<dbReference type="EMBL" id="JAMSHJ010000003">
    <property type="protein sequence ID" value="KAI5428218.1"/>
    <property type="molecule type" value="Genomic_DNA"/>
</dbReference>
<dbReference type="FunFam" id="1.10.510.10:FF:000020">
    <property type="entry name" value="serine/threonine-protein kinase D6PK-like"/>
    <property type="match status" value="1"/>
</dbReference>
<evidence type="ECO:0000256" key="6">
    <source>
        <dbReference type="ARBA" id="ARBA00022777"/>
    </source>
</evidence>
<feature type="domain" description="Protein kinase" evidence="11">
    <location>
        <begin position="351"/>
        <end position="684"/>
    </location>
</feature>
<evidence type="ECO:0000256" key="4">
    <source>
        <dbReference type="ARBA" id="ARBA00022679"/>
    </source>
</evidence>
<evidence type="ECO:0000256" key="10">
    <source>
        <dbReference type="SAM" id="MobiDB-lite"/>
    </source>
</evidence>
<dbReference type="Gramene" id="Psat3g098960.1">
    <property type="protein sequence ID" value="Psat3g098960.1.cds"/>
    <property type="gene ID" value="Psat3g098960"/>
</dbReference>
<dbReference type="FunFam" id="3.30.200.20:FF:000032">
    <property type="entry name" value="Serine/threonine-protein kinase D6PK-like"/>
    <property type="match status" value="1"/>
</dbReference>
<dbReference type="SUPFAM" id="SSF56112">
    <property type="entry name" value="Protein kinase-like (PK-like)"/>
    <property type="match status" value="1"/>
</dbReference>
<comment type="similarity">
    <text evidence="1">Belongs to the protein kinase superfamily. AGC Ser/Thr protein kinase family.</text>
</comment>
<name>A0A9D4XVD5_PEA</name>
<sequence length="749" mass="81774">MESAAEPKVLPRNLPVLVEVSDADTSVVREASQRLMSGQDVSSVRAVSKARDSSMTRLASIREAAQLSNAAIVLAREVTQSSREPVSPTRIRTLNGNASLHDRGELLPDVETLKRSTDSFGESGPSSFAGASHPPEPVDTDLMRTVYIPIGRNKPEAGLYMKGPFLEDLSICNLTKKPSVAVVSPAESTLEESNDMGKLALPVSGARASQNNNVNSLSCPDSEENECVWDSSLPASGNASPYSSIDSTSVLRTMSIANSCASTFRSDAFTSDGVISVDRNCDSIKGSVRGDSLESAKTSASRASDSSGLSDDSNWSNITGSANKPHKGNDPRWKAILAVRTRDRILGMSHFKLLRRLGCGDIGSVYLSELSATRCYFAMKVMDKASLAARKKLVRAQTEREILQLLDHPFLPTLYTHFETDRFSCLVMEYCPGGDLHNLRQRQPGKHFSEYAARFYAAEVLLAIEYLHMLGVVYRDLKPENVLVREDGHIMLSDFDLSLRCVVSPTLIRTHDSDPSKWAAGGAFCVQPACIEPTSVCIQPVCFMPKLFSQKNKKSRKPKADPGLTTSALPELLAEPTSARSMSFVGTHEYLAPEIIKGEGHGSAVDWWTFGIFLHELLYGKTPFKGSGNRATLFNVVGQQLKFPESPATSYASRDLIRGLLVKEPQNRLGVKRGATELKQHPFFEGINWALIRCSTPPEIPRQMENELAAKFEAVDNNTVGVGSNSKKMVDGNTETKAGGGKYLDFEFF</sequence>
<proteinExistence type="inferred from homology"/>
<feature type="region of interest" description="Disordered" evidence="10">
    <location>
        <begin position="115"/>
        <end position="137"/>
    </location>
</feature>
<evidence type="ECO:0000256" key="7">
    <source>
        <dbReference type="ARBA" id="ARBA00022840"/>
    </source>
</evidence>
<keyword evidence="13" id="KW-1185">Reference proteome</keyword>
<dbReference type="GO" id="GO:0004674">
    <property type="term" value="F:protein serine/threonine kinase activity"/>
    <property type="evidence" value="ECO:0007669"/>
    <property type="project" value="UniProtKB-KW"/>
</dbReference>
<evidence type="ECO:0000256" key="9">
    <source>
        <dbReference type="ARBA" id="ARBA00048679"/>
    </source>
</evidence>
<dbReference type="AlphaFoldDB" id="A0A9D4XVD5"/>
<dbReference type="Gene3D" id="3.30.200.20">
    <property type="entry name" value="Phosphorylase Kinase, domain 1"/>
    <property type="match status" value="2"/>
</dbReference>
<dbReference type="PROSITE" id="PS50011">
    <property type="entry name" value="PROTEIN_KINASE_DOM"/>
    <property type="match status" value="1"/>
</dbReference>
<keyword evidence="4" id="KW-0808">Transferase</keyword>
<keyword evidence="7" id="KW-0067">ATP-binding</keyword>
<dbReference type="FunFam" id="1.10.510.10:FF:000028">
    <property type="entry name" value="serine/threonine-protein kinase D6PK-like"/>
    <property type="match status" value="1"/>
</dbReference>
<comment type="caution">
    <text evidence="12">The sequence shown here is derived from an EMBL/GenBank/DDBJ whole genome shotgun (WGS) entry which is preliminary data.</text>
</comment>
<dbReference type="Gramene" id="Psat03G0328100-T1">
    <property type="protein sequence ID" value="KAI5428218.1"/>
    <property type="gene ID" value="KIW84_033281"/>
</dbReference>
<keyword evidence="3" id="KW-0723">Serine/threonine-protein kinase</keyword>